<dbReference type="RefSeq" id="WP_052607179.1">
    <property type="nucleotide sequence ID" value="NZ_JXYS01000141.1"/>
</dbReference>
<reference evidence="1 2" key="1">
    <citation type="submission" date="2015-01" db="EMBL/GenBank/DDBJ databases">
        <title>Draft genome of the acidophilic iron oxidizer Acidithrix ferrooxidans strain Py-F3.</title>
        <authorList>
            <person name="Poehlein A."/>
            <person name="Eisen S."/>
            <person name="Schloemann M."/>
            <person name="Johnson B.D."/>
            <person name="Daniel R."/>
            <person name="Muehling M."/>
        </authorList>
    </citation>
    <scope>NUCLEOTIDE SEQUENCE [LARGE SCALE GENOMIC DNA]</scope>
    <source>
        <strain evidence="1 2">Py-F3</strain>
    </source>
</reference>
<dbReference type="EMBL" id="JXYS01000141">
    <property type="protein sequence ID" value="KJF15578.1"/>
    <property type="molecule type" value="Genomic_DNA"/>
</dbReference>
<evidence type="ECO:0000313" key="1">
    <source>
        <dbReference type="EMBL" id="KJF15578.1"/>
    </source>
</evidence>
<dbReference type="OrthoDB" id="3718343at2"/>
<dbReference type="STRING" id="1280514.AXFE_35800"/>
<dbReference type="Proteomes" id="UP000032360">
    <property type="component" value="Unassembled WGS sequence"/>
</dbReference>
<protein>
    <recommendedName>
        <fullName evidence="3">Transposase DDE domain-containing protein</fullName>
    </recommendedName>
</protein>
<dbReference type="AlphaFoldDB" id="A0A0D8HCC0"/>
<accession>A0A0D8HCC0</accession>
<evidence type="ECO:0000313" key="2">
    <source>
        <dbReference type="Proteomes" id="UP000032360"/>
    </source>
</evidence>
<proteinExistence type="predicted"/>
<evidence type="ECO:0008006" key="3">
    <source>
        <dbReference type="Google" id="ProtNLM"/>
    </source>
</evidence>
<organism evidence="1 2">
    <name type="scientific">Acidithrix ferrooxidans</name>
    <dbReference type="NCBI Taxonomy" id="1280514"/>
    <lineage>
        <taxon>Bacteria</taxon>
        <taxon>Bacillati</taxon>
        <taxon>Actinomycetota</taxon>
        <taxon>Acidimicrobiia</taxon>
        <taxon>Acidimicrobiales</taxon>
        <taxon>Acidimicrobiaceae</taxon>
        <taxon>Acidithrix</taxon>
    </lineage>
</organism>
<sequence>MNANAVWLALVWLVICAIAHNLARCNCTTWHGAIAHNLARCNCTTWHGATAQPGTVQLHNLARIGAITQTVITTPKFRRCYFQIAGHITRSARKVILHLEEHWPYKDKFLEALDRIRKFEIAIT</sequence>
<keyword evidence="2" id="KW-1185">Reference proteome</keyword>
<gene>
    <name evidence="1" type="ORF">AXFE_35800</name>
</gene>
<comment type="caution">
    <text evidence="1">The sequence shown here is derived from an EMBL/GenBank/DDBJ whole genome shotgun (WGS) entry which is preliminary data.</text>
</comment>
<name>A0A0D8HCC0_9ACTN</name>